<sequence length="567" mass="56903">MTSTPHRTTAALARHAAVAALLGGAAALLGCQAILGIDDVSLDPGAGTGGGASSSSSSTAPNGGGPSEGGGGQGGQAQGDFTFAIQSTRANVPYDGVGHVEVAITRIAGFDEPVEVVVQAPPPGLVAPAITIPSGSAAGRLEVGATGALTLGTEFDLDLVATAGGTVRTDSVRAVVTGKPGTLDESFGAAGISAWNLGSDGGGLYDIRQTVGDKILTAGNNTGGLGGQQLKGFRLLGDGAPDPTFAGGSVTDRFCGCTKPQRISGIKRLLNGSVVLVGDASGETTNDIAFLRYRDDGTLDGVDSGNTGKGLVDLGGEESVAAVELSASERLLVTGQRDGELFVAAINPTYGYVDNGFGTAGWTAPLAGSASAGTALARGARGAMLVAGWVEQDGDRDIVLVELTREGAIGGLGMQQVSRAGNQEPVAMAVQPDGGILVAARSVEAGTDDFLVVRFGPDGNLDLSFGQDAHALAGLTQGAPVDMALQLDGRIVVAGNVGEYAASQPTLVRFLPDGTLDPTFGESGVQSLFLGEEDFVHSMTVANDGKLLVAGIRQTFPTYGLVARLWN</sequence>
<proteinExistence type="predicted"/>
<gene>
    <name evidence="2" type="ORF">BE17_27490</name>
</gene>
<dbReference type="Proteomes" id="UP000075635">
    <property type="component" value="Unassembled WGS sequence"/>
</dbReference>
<feature type="compositionally biased region" description="Gly residues" evidence="1">
    <location>
        <begin position="62"/>
        <end position="77"/>
    </location>
</feature>
<protein>
    <submittedName>
        <fullName evidence="2">Uncharacterized protein</fullName>
    </submittedName>
</protein>
<dbReference type="AlphaFoldDB" id="A0A150QZB0"/>
<dbReference type="InterPro" id="IPR013431">
    <property type="entry name" value="Delta_60_rpt"/>
</dbReference>
<dbReference type="SUPFAM" id="SSF101898">
    <property type="entry name" value="NHL repeat"/>
    <property type="match status" value="1"/>
</dbReference>
<name>A0A150QZB0_SORCE</name>
<feature type="region of interest" description="Disordered" evidence="1">
    <location>
        <begin position="46"/>
        <end position="79"/>
    </location>
</feature>
<evidence type="ECO:0000256" key="1">
    <source>
        <dbReference type="SAM" id="MobiDB-lite"/>
    </source>
</evidence>
<dbReference type="NCBIfam" id="TIGR02608">
    <property type="entry name" value="delta_60_rpt"/>
    <property type="match status" value="4"/>
</dbReference>
<comment type="caution">
    <text evidence="2">The sequence shown here is derived from an EMBL/GenBank/DDBJ whole genome shotgun (WGS) entry which is preliminary data.</text>
</comment>
<dbReference type="Gene3D" id="2.80.10.50">
    <property type="match status" value="2"/>
</dbReference>
<evidence type="ECO:0000313" key="2">
    <source>
        <dbReference type="EMBL" id="KYF73046.1"/>
    </source>
</evidence>
<organism evidence="2 3">
    <name type="scientific">Sorangium cellulosum</name>
    <name type="common">Polyangium cellulosum</name>
    <dbReference type="NCBI Taxonomy" id="56"/>
    <lineage>
        <taxon>Bacteria</taxon>
        <taxon>Pseudomonadati</taxon>
        <taxon>Myxococcota</taxon>
        <taxon>Polyangia</taxon>
        <taxon>Polyangiales</taxon>
        <taxon>Polyangiaceae</taxon>
        <taxon>Sorangium</taxon>
    </lineage>
</organism>
<accession>A0A150QZB0</accession>
<dbReference type="EMBL" id="JEMB01003400">
    <property type="protein sequence ID" value="KYF73046.1"/>
    <property type="molecule type" value="Genomic_DNA"/>
</dbReference>
<evidence type="ECO:0000313" key="3">
    <source>
        <dbReference type="Proteomes" id="UP000075635"/>
    </source>
</evidence>
<reference evidence="2 3" key="1">
    <citation type="submission" date="2014-02" db="EMBL/GenBank/DDBJ databases">
        <title>The small core and large imbalanced accessory genome model reveals a collaborative survival strategy of Sorangium cellulosum strains in nature.</title>
        <authorList>
            <person name="Han K."/>
            <person name="Peng R."/>
            <person name="Blom J."/>
            <person name="Li Y.-Z."/>
        </authorList>
    </citation>
    <scope>NUCLEOTIDE SEQUENCE [LARGE SCALE GENOMIC DNA]</scope>
    <source>
        <strain evidence="2 3">So0011-07</strain>
    </source>
</reference>
<dbReference type="Pfam" id="PF17164">
    <property type="entry name" value="DUF5122"/>
    <property type="match status" value="2"/>
</dbReference>
<dbReference type="PROSITE" id="PS51257">
    <property type="entry name" value="PROKAR_LIPOPROTEIN"/>
    <property type="match status" value="1"/>
</dbReference>